<evidence type="ECO:0000256" key="2">
    <source>
        <dbReference type="HAMAP-Rule" id="MF_01867"/>
    </source>
</evidence>
<evidence type="ECO:0000256" key="1">
    <source>
        <dbReference type="ARBA" id="ARBA00022598"/>
    </source>
</evidence>
<dbReference type="InterPro" id="IPR055398">
    <property type="entry name" value="Rossmann-like_BshC"/>
</dbReference>
<comment type="caution">
    <text evidence="5">The sequence shown here is derived from an EMBL/GenBank/DDBJ whole genome shotgun (WGS) entry which is preliminary data.</text>
</comment>
<dbReference type="OrthoDB" id="9765151at2"/>
<evidence type="ECO:0000313" key="5">
    <source>
        <dbReference type="EMBL" id="PWJ44363.1"/>
    </source>
</evidence>
<organism evidence="5 6">
    <name type="scientific">Sediminitomix flava</name>
    <dbReference type="NCBI Taxonomy" id="379075"/>
    <lineage>
        <taxon>Bacteria</taxon>
        <taxon>Pseudomonadati</taxon>
        <taxon>Bacteroidota</taxon>
        <taxon>Cytophagia</taxon>
        <taxon>Cytophagales</taxon>
        <taxon>Flammeovirgaceae</taxon>
        <taxon>Sediminitomix</taxon>
    </lineage>
</organism>
<sequence>MEGCCIPFEKTGFFSNTFNAYINNDPSVKPFIHRSPSIENFPEQIKDKVFSKAQREVLVNSLKNQYEKYPSYTPQIERLLDENTFTVTTGHQLNIFTGPLYFIYKIVTVIEAAKELKAKYPQYNFVPVYWMASEDHDFEEISYFCIKDKKYVWENDQTGAVGRMNPKNIEAILDRFKDMPDFFKSAYQNAENLTEAVRAYTHYLFEKEGLICVDGDDVDLKASFKSVMKKDIFENLPHQWVEENNQKMEEAGFKTQIYARPINFFYLKGELRNRIEQIDEDTFQVVDTAIKFSKAEMEAEIENHPERFSPNVVLRPLYQEMILPNLSYTGGPAEVVYWFQLKELFDQMEVPFPILLPRNFALVITEDQQRKLAKTGFSLEELFQAEHLLKREFAERNTDYDLSFEAEHQMLFQAYDNLLAKANEVDVTLIGHIEAEKKRLEKKFAHTSHKFVKAEQRRQQESLQHLLNLKYELFPGGGLQERRENMLGFYLKDSSFVEKVHQTLKPFELSFQVISI</sequence>
<dbReference type="EC" id="6.-.-.-" evidence="2"/>
<dbReference type="EMBL" id="QGDO01000001">
    <property type="protein sequence ID" value="PWJ44363.1"/>
    <property type="molecule type" value="Genomic_DNA"/>
</dbReference>
<dbReference type="Proteomes" id="UP000245535">
    <property type="component" value="Unassembled WGS sequence"/>
</dbReference>
<dbReference type="GO" id="GO:0016874">
    <property type="term" value="F:ligase activity"/>
    <property type="evidence" value="ECO:0007669"/>
    <property type="project" value="UniProtKB-UniRule"/>
</dbReference>
<dbReference type="Pfam" id="PF10079">
    <property type="entry name" value="Rossmann-like_BshC"/>
    <property type="match status" value="1"/>
</dbReference>
<evidence type="ECO:0000313" key="6">
    <source>
        <dbReference type="Proteomes" id="UP000245535"/>
    </source>
</evidence>
<dbReference type="AlphaFoldDB" id="A0A315ZGR9"/>
<dbReference type="HAMAP" id="MF_01867">
    <property type="entry name" value="BshC"/>
    <property type="match status" value="1"/>
</dbReference>
<dbReference type="InterPro" id="IPR055399">
    <property type="entry name" value="CC_BshC"/>
</dbReference>
<evidence type="ECO:0000259" key="4">
    <source>
        <dbReference type="Pfam" id="PF24850"/>
    </source>
</evidence>
<dbReference type="InterPro" id="IPR011199">
    <property type="entry name" value="Bacillithiol_biosynth_BshC"/>
</dbReference>
<name>A0A315ZGR9_SEDFL</name>
<protein>
    <recommendedName>
        <fullName evidence="2">Putative cysteine ligase BshC</fullName>
        <ecNumber evidence="2">6.-.-.-</ecNumber>
    </recommendedName>
</protein>
<keyword evidence="1 2" id="KW-0436">Ligase</keyword>
<keyword evidence="6" id="KW-1185">Reference proteome</keyword>
<comment type="similarity">
    <text evidence="2">Belongs to the BshC family.</text>
</comment>
<feature type="domain" description="Bacillithiol biosynthesis BshC N-terminal Rossmann-like" evidence="3">
    <location>
        <begin position="1"/>
        <end position="359"/>
    </location>
</feature>
<gene>
    <name evidence="2" type="primary">bshC</name>
    <name evidence="5" type="ORF">BC781_101713</name>
</gene>
<reference evidence="5 6" key="1">
    <citation type="submission" date="2018-03" db="EMBL/GenBank/DDBJ databases">
        <title>Genomic Encyclopedia of Archaeal and Bacterial Type Strains, Phase II (KMG-II): from individual species to whole genera.</title>
        <authorList>
            <person name="Goeker M."/>
        </authorList>
    </citation>
    <scope>NUCLEOTIDE SEQUENCE [LARGE SCALE GENOMIC DNA]</scope>
    <source>
        <strain evidence="5 6">DSM 28229</strain>
    </source>
</reference>
<evidence type="ECO:0000259" key="3">
    <source>
        <dbReference type="Pfam" id="PF10079"/>
    </source>
</evidence>
<feature type="domain" description="Bacillithiol biosynthesis BshC C-terminal coiled-coil" evidence="4">
    <location>
        <begin position="361"/>
        <end position="515"/>
    </location>
</feature>
<accession>A0A315ZGR9</accession>
<dbReference type="Pfam" id="PF24850">
    <property type="entry name" value="CC_BshC"/>
    <property type="match status" value="1"/>
</dbReference>
<dbReference type="NCBIfam" id="TIGR03998">
    <property type="entry name" value="thiol_BshC"/>
    <property type="match status" value="1"/>
</dbReference>
<proteinExistence type="inferred from homology"/>